<feature type="chain" id="PRO_5002264267" description="Apyrase" evidence="6">
    <location>
        <begin position="23"/>
        <end position="1296"/>
    </location>
</feature>
<dbReference type="GO" id="GO:0005524">
    <property type="term" value="F:ATP binding"/>
    <property type="evidence" value="ECO:0007669"/>
    <property type="project" value="UniProtKB-KW"/>
</dbReference>
<sequence>MAADHLVVAMLLLLALSPPAVADDTAVLGRKGGVVEGQAAGPGRYAVILDAGSTGTRVHVFRFDNKLDLLKVGDDIELFAKVDPGLSSYAGRPQDAANSILPLLDKANTVVPARLMNKTPLKLGATAGLRLIGDEKANQILEAVRDVVHTKSKYQYNPNWINVLEGSQEGSYIWVALNYLLDKLGGDYSKTVGVVDLGGGSATAGLRLIGDEKANQILEAVRDVVHTKSKYQYNPNWINVLEGSQEGSYIWVALNYLLDKLGGDYSKTVGVVDLGGGSVQMAYAISSNTAANAPKVPEGKDPYVVKEYLKGKDYNIYVHSYLHYGGFASRAHILERKDGPFSNCMLRGFSGNFTYNGKQYDATAAPQGADYHKCREEVVKLLKVNAPCETKNCSFNGVWNGGGGAGQDDLYVASAFYYIASHVGFIDSDAPSAKSTPATFKAVAEKVCKLSVKEAKVEYPNVRDHAYLCMDLIYEYSLLVDGFGLHPSKEITLVDKVKHGEYYIDAAWPLGTAIEAAATGPGKYAVILDAGSTGTRVHVFRFDKKMDLLKIGDNIEVFAKVDPGLSSYAGRPREAAYSIQPLLDKANHAVPTWLMKKTPIELRATAGLRLIGDEKSNQILEAALNLDSPCETKNCSFNGVWNGGGGVGQDEIYVTSSFYYIASDIGFINSEAPSAKSTPAAYNAASEKVCILSVEEAKAAYPIARDHAYLCMDLIYQYTLLVDGFGLEVTKEITLVEKVKHGEYYIEAAWPLGTAIEVVSPKKKHQEPGQNTHDYARRPQAAANSILPLLDKANTIVPAKLMNKTPLKHGSIQEAKAIYPKVSGLDPNKKIMLVNKVKHGEYYIDAAWPLAMAFHHVMGIVLAAMLFPMASSPAVADRAVLGRKGSATTDDDAVEGEATGPGRYAVILDAGSTGTQVHVFRFDKKIELLKIGDDIEVFAKVDPGLSSYAGRPQEAAKSIMPLLDKANHAIPIWLMNKTPLELGGTATAGLRLIGDDEANQILEAVRDVVHTKTKFQYNPNWINVLSGSQEGSYMWVALNYLLDRLGGDYSKTVGVIDLRGGSVQMAYAISSGTAANAPEVPDGQDPYITKDYLHYGARASRVEILKRKNGTFSNCMLRAFSGKYIYNGEQYDATAAPQGANYHKCRDDVVKALNLDAPCETNNCSFNGVWNGGGGAGQDELYVATSFYYMASDIGFINSEAPSAKSTLAAYKIAAKKVCRLSVEEAKAAYPRARDHAYLCMDLVYQYTLLVDGFGLEATKEMTLVKVKHGESYIEAAWPLGTAIETVSPKKKHQET</sequence>
<feature type="active site" description="Proton acceptor" evidence="3">
    <location>
        <position position="169"/>
    </location>
</feature>
<proteinExistence type="inferred from homology"/>
<evidence type="ECO:0000313" key="7">
    <source>
        <dbReference type="EnsemblPlants" id="OBART12G01280.1"/>
    </source>
</evidence>
<accession>A0A0D3HQU6</accession>
<comment type="similarity">
    <text evidence="1 5">Belongs to the GDA1/CD39 NTPase family.</text>
</comment>
<dbReference type="EnsemblPlants" id="OBART12G01280.1">
    <property type="protein sequence ID" value="OBART12G01280.1"/>
    <property type="gene ID" value="OBART12G01280"/>
</dbReference>
<keyword evidence="4" id="KW-0547">Nucleotide-binding</keyword>
<organism evidence="7">
    <name type="scientific">Oryza barthii</name>
    <dbReference type="NCBI Taxonomy" id="65489"/>
    <lineage>
        <taxon>Eukaryota</taxon>
        <taxon>Viridiplantae</taxon>
        <taxon>Streptophyta</taxon>
        <taxon>Embryophyta</taxon>
        <taxon>Tracheophyta</taxon>
        <taxon>Spermatophyta</taxon>
        <taxon>Magnoliopsida</taxon>
        <taxon>Liliopsida</taxon>
        <taxon>Poales</taxon>
        <taxon>Poaceae</taxon>
        <taxon>BOP clade</taxon>
        <taxon>Oryzoideae</taxon>
        <taxon>Oryzeae</taxon>
        <taxon>Oryzinae</taxon>
        <taxon>Oryza</taxon>
    </lineage>
</organism>
<keyword evidence="4" id="KW-0067">ATP-binding</keyword>
<dbReference type="GO" id="GO:0016020">
    <property type="term" value="C:membrane"/>
    <property type="evidence" value="ECO:0007669"/>
    <property type="project" value="TreeGrafter"/>
</dbReference>
<evidence type="ECO:0000313" key="8">
    <source>
        <dbReference type="Proteomes" id="UP000026960"/>
    </source>
</evidence>
<dbReference type="Gramene" id="OBART12G01280.1">
    <property type="protein sequence ID" value="OBART12G01280.1"/>
    <property type="gene ID" value="OBART12G01280"/>
</dbReference>
<dbReference type="Gene3D" id="3.30.420.40">
    <property type="match status" value="3"/>
</dbReference>
<evidence type="ECO:0008006" key="9">
    <source>
        <dbReference type="Google" id="ProtNLM"/>
    </source>
</evidence>
<keyword evidence="2 5" id="KW-0378">Hydrolase</keyword>
<dbReference type="Proteomes" id="UP000026960">
    <property type="component" value="Chromosome 12"/>
</dbReference>
<keyword evidence="6" id="KW-0732">Signal</keyword>
<feature type="binding site" evidence="4">
    <location>
        <begin position="276"/>
        <end position="280"/>
    </location>
    <ligand>
        <name>ATP</name>
        <dbReference type="ChEBI" id="CHEBI:30616"/>
    </ligand>
</feature>
<keyword evidence="8" id="KW-1185">Reference proteome</keyword>
<dbReference type="HOGENOM" id="CLU_007718_0_0_1"/>
<reference evidence="7" key="1">
    <citation type="journal article" date="2009" name="Rice">
        <title>De Novo Next Generation Sequencing of Plant Genomes.</title>
        <authorList>
            <person name="Rounsley S."/>
            <person name="Marri P.R."/>
            <person name="Yu Y."/>
            <person name="He R."/>
            <person name="Sisneros N."/>
            <person name="Goicoechea J.L."/>
            <person name="Lee S.J."/>
            <person name="Angelova A."/>
            <person name="Kudrna D."/>
            <person name="Luo M."/>
            <person name="Affourtit J."/>
            <person name="Desany B."/>
            <person name="Knight J."/>
            <person name="Niazi F."/>
            <person name="Egholm M."/>
            <person name="Wing R.A."/>
        </authorList>
    </citation>
    <scope>NUCLEOTIDE SEQUENCE [LARGE SCALE GENOMIC DNA]</scope>
    <source>
        <strain evidence="7">cv. IRGC 105608</strain>
    </source>
</reference>
<feature type="signal peptide" evidence="6">
    <location>
        <begin position="1"/>
        <end position="22"/>
    </location>
</feature>
<dbReference type="PANTHER" id="PTHR11782">
    <property type="entry name" value="ADENOSINE/GUANOSINE DIPHOSPHATASE"/>
    <property type="match status" value="1"/>
</dbReference>
<dbReference type="GO" id="GO:0017110">
    <property type="term" value="F:nucleoside diphosphate phosphatase activity"/>
    <property type="evidence" value="ECO:0007669"/>
    <property type="project" value="TreeGrafter"/>
</dbReference>
<protein>
    <recommendedName>
        <fullName evidence="9">Apyrase</fullName>
    </recommendedName>
</protein>
<evidence type="ECO:0000256" key="3">
    <source>
        <dbReference type="PIRSR" id="PIRSR600407-1"/>
    </source>
</evidence>
<dbReference type="PaxDb" id="65489-OBART12G01280.1"/>
<evidence type="ECO:0000256" key="5">
    <source>
        <dbReference type="RuleBase" id="RU003833"/>
    </source>
</evidence>
<evidence type="ECO:0000256" key="1">
    <source>
        <dbReference type="ARBA" id="ARBA00009283"/>
    </source>
</evidence>
<dbReference type="PANTHER" id="PTHR11782:SF82">
    <property type="entry name" value="APYRASE 3-RELATED"/>
    <property type="match status" value="1"/>
</dbReference>
<dbReference type="STRING" id="65489.A0A0D3HQU6"/>
<dbReference type="InterPro" id="IPR000407">
    <property type="entry name" value="GDA1_CD39_NTPase"/>
</dbReference>
<name>A0A0D3HQU6_9ORYZ</name>
<dbReference type="Gene3D" id="3.30.420.150">
    <property type="entry name" value="Exopolyphosphatase. Domain 2"/>
    <property type="match status" value="3"/>
</dbReference>
<evidence type="ECO:0000256" key="6">
    <source>
        <dbReference type="SAM" id="SignalP"/>
    </source>
</evidence>
<evidence type="ECO:0000256" key="2">
    <source>
        <dbReference type="ARBA" id="ARBA00022801"/>
    </source>
</evidence>
<dbReference type="GO" id="GO:0009134">
    <property type="term" value="P:nucleoside diphosphate catabolic process"/>
    <property type="evidence" value="ECO:0007669"/>
    <property type="project" value="TreeGrafter"/>
</dbReference>
<dbReference type="Pfam" id="PF01150">
    <property type="entry name" value="GDA1_CD39"/>
    <property type="match status" value="3"/>
</dbReference>
<reference evidence="7" key="2">
    <citation type="submission" date="2015-03" db="UniProtKB">
        <authorList>
            <consortium name="EnsemblPlants"/>
        </authorList>
    </citation>
    <scope>IDENTIFICATION</scope>
</reference>
<evidence type="ECO:0000256" key="4">
    <source>
        <dbReference type="PIRSR" id="PIRSR600407-2"/>
    </source>
</evidence>
<dbReference type="eggNOG" id="KOG1385">
    <property type="taxonomic scope" value="Eukaryota"/>
</dbReference>
<dbReference type="PROSITE" id="PS01238">
    <property type="entry name" value="GDA1_CD39_NTPASE"/>
    <property type="match status" value="3"/>
</dbReference>